<dbReference type="GO" id="GO:0000155">
    <property type="term" value="F:phosphorelay sensor kinase activity"/>
    <property type="evidence" value="ECO:0007669"/>
    <property type="project" value="InterPro"/>
</dbReference>
<comment type="subcellular location">
    <subcellularLocation>
        <location evidence="3">Cytoplasm</location>
    </subcellularLocation>
</comment>
<dbReference type="SMART" id="SM00387">
    <property type="entry name" value="HATPase_c"/>
    <property type="match status" value="1"/>
</dbReference>
<dbReference type="EMBL" id="JAGEOJ010000018">
    <property type="protein sequence ID" value="MBO2453016.1"/>
    <property type="molecule type" value="Genomic_DNA"/>
</dbReference>
<comment type="catalytic activity">
    <reaction evidence="1">
        <text>ATP + protein L-histidine = ADP + protein N-phospho-L-histidine.</text>
        <dbReference type="EC" id="2.7.13.3"/>
    </reaction>
</comment>
<keyword evidence="17" id="KW-0812">Transmembrane</keyword>
<proteinExistence type="predicted"/>
<dbReference type="AlphaFoldDB" id="A0A939PQR9"/>
<dbReference type="InterPro" id="IPR003594">
    <property type="entry name" value="HATPase_dom"/>
</dbReference>
<evidence type="ECO:0000313" key="19">
    <source>
        <dbReference type="EMBL" id="MBO2453016.1"/>
    </source>
</evidence>
<dbReference type="SUPFAM" id="SSF55874">
    <property type="entry name" value="ATPase domain of HSP90 chaperone/DNA topoisomerase II/histidine kinase"/>
    <property type="match status" value="1"/>
</dbReference>
<dbReference type="PROSITE" id="PS50109">
    <property type="entry name" value="HIS_KIN"/>
    <property type="match status" value="1"/>
</dbReference>
<comment type="function">
    <text evidence="14">Member of the two-component regulatory system NreB/NreC involved in the control of dissimilatory nitrate/nitrite reduction in response to oxygen. NreB functions as a direct oxygen sensor histidine kinase which is autophosphorylated, in the absence of oxygen, probably at the conserved histidine residue, and transfers its phosphate group probably to a conserved aspartate residue of NreC. NreB/NreC activates the expression of the nitrate (narGHJI) and nitrite (nir) reductase operons, as well as the putative nitrate transporter gene narT.</text>
</comment>
<keyword evidence="20" id="KW-1185">Reference proteome</keyword>
<evidence type="ECO:0000256" key="6">
    <source>
        <dbReference type="ARBA" id="ARBA00022485"/>
    </source>
</evidence>
<sequence length="393" mass="40975">MTDRSPAAARSENVWNRSYPFWDAYFGIVLVASVAAMAQDDDSPWSRASAIALLLALTVAYVAIGRRAVRAEGLGARAGLVYAAVAIALFLPAVLLESTSAIALSALVPQMFMVLSTVQATAVLAVLLSGPGAEYLLRSGSDPVFVALAMVIVIASAALLGTFIGRLGVQNRERARLIEELDRTRDELAEVSREAGALSERERLAGDIHDTLAQGFTSIGMLLEAARPATGANHHLDLAARVAQDNLAETRALIAALAPPVLAGVSLEEALGRLAKGFDLPAELTVHGEARPMETAAEVVVLRVAQEGLANVRKHAQATSVRLTLTYEAESVGLTLTDDGCGFDPARATDGYGLNGMRNRVAQIGGTVGVDSAAGAGTTVALEVPVEVPCSES</sequence>
<evidence type="ECO:0000256" key="3">
    <source>
        <dbReference type="ARBA" id="ARBA00004496"/>
    </source>
</evidence>
<dbReference type="PIRSF" id="PIRSF037434">
    <property type="entry name" value="STHK_ChrS"/>
    <property type="match status" value="1"/>
</dbReference>
<dbReference type="InterPro" id="IPR050482">
    <property type="entry name" value="Sensor_HK_TwoCompSys"/>
</dbReference>
<evidence type="ECO:0000256" key="7">
    <source>
        <dbReference type="ARBA" id="ARBA00022490"/>
    </source>
</evidence>
<dbReference type="Gene3D" id="3.30.565.10">
    <property type="entry name" value="Histidine kinase-like ATPase, C-terminal domain"/>
    <property type="match status" value="1"/>
</dbReference>
<evidence type="ECO:0000313" key="20">
    <source>
        <dbReference type="Proteomes" id="UP000669179"/>
    </source>
</evidence>
<keyword evidence="13" id="KW-0411">Iron-sulfur</keyword>
<feature type="transmembrane region" description="Helical" evidence="17">
    <location>
        <begin position="107"/>
        <end position="132"/>
    </location>
</feature>
<dbReference type="Gene3D" id="1.20.5.1930">
    <property type="match status" value="1"/>
</dbReference>
<evidence type="ECO:0000256" key="17">
    <source>
        <dbReference type="SAM" id="Phobius"/>
    </source>
</evidence>
<keyword evidence="12" id="KW-0902">Two-component regulatory system</keyword>
<dbReference type="PRINTS" id="PR00344">
    <property type="entry name" value="BCTRLSENSOR"/>
</dbReference>
<evidence type="ECO:0000256" key="12">
    <source>
        <dbReference type="ARBA" id="ARBA00023012"/>
    </source>
</evidence>
<feature type="coiled-coil region" evidence="16">
    <location>
        <begin position="167"/>
        <end position="201"/>
    </location>
</feature>
<dbReference type="GO" id="GO:0046983">
    <property type="term" value="F:protein dimerization activity"/>
    <property type="evidence" value="ECO:0007669"/>
    <property type="project" value="InterPro"/>
</dbReference>
<dbReference type="InterPro" id="IPR005467">
    <property type="entry name" value="His_kinase_dom"/>
</dbReference>
<evidence type="ECO:0000256" key="8">
    <source>
        <dbReference type="ARBA" id="ARBA00022679"/>
    </source>
</evidence>
<keyword evidence="17" id="KW-1133">Transmembrane helix</keyword>
<evidence type="ECO:0000256" key="13">
    <source>
        <dbReference type="ARBA" id="ARBA00023014"/>
    </source>
</evidence>
<comment type="cofactor">
    <cofactor evidence="2">
        <name>[4Fe-4S] cluster</name>
        <dbReference type="ChEBI" id="CHEBI:49883"/>
    </cofactor>
</comment>
<feature type="transmembrane region" description="Helical" evidence="17">
    <location>
        <begin position="21"/>
        <end position="39"/>
    </location>
</feature>
<dbReference type="RefSeq" id="WP_208261033.1">
    <property type="nucleotide sequence ID" value="NZ_JAGEOJ010000018.1"/>
</dbReference>
<dbReference type="GO" id="GO:0005737">
    <property type="term" value="C:cytoplasm"/>
    <property type="evidence" value="ECO:0007669"/>
    <property type="project" value="UniProtKB-SubCell"/>
</dbReference>
<keyword evidence="7" id="KW-0963">Cytoplasm</keyword>
<dbReference type="CDD" id="cd16917">
    <property type="entry name" value="HATPase_UhpB-NarQ-NarX-like"/>
    <property type="match status" value="1"/>
</dbReference>
<evidence type="ECO:0000256" key="10">
    <source>
        <dbReference type="ARBA" id="ARBA00022777"/>
    </source>
</evidence>
<comment type="caution">
    <text evidence="19">The sequence shown here is derived from an EMBL/GenBank/DDBJ whole genome shotgun (WGS) entry which is preliminary data.</text>
</comment>
<evidence type="ECO:0000256" key="16">
    <source>
        <dbReference type="SAM" id="Coils"/>
    </source>
</evidence>
<keyword evidence="9" id="KW-0479">Metal-binding</keyword>
<keyword evidence="17" id="KW-0472">Membrane</keyword>
<keyword evidence="11" id="KW-0408">Iron</keyword>
<keyword evidence="10 19" id="KW-0418">Kinase</keyword>
<evidence type="ECO:0000256" key="5">
    <source>
        <dbReference type="ARBA" id="ARBA00017322"/>
    </source>
</evidence>
<feature type="transmembrane region" description="Helical" evidence="17">
    <location>
        <begin position="144"/>
        <end position="164"/>
    </location>
</feature>
<dbReference type="GO" id="GO:0051539">
    <property type="term" value="F:4 iron, 4 sulfur cluster binding"/>
    <property type="evidence" value="ECO:0007669"/>
    <property type="project" value="UniProtKB-KW"/>
</dbReference>
<dbReference type="GO" id="GO:0046872">
    <property type="term" value="F:metal ion binding"/>
    <property type="evidence" value="ECO:0007669"/>
    <property type="project" value="UniProtKB-KW"/>
</dbReference>
<dbReference type="PANTHER" id="PTHR24421">
    <property type="entry name" value="NITRATE/NITRITE SENSOR PROTEIN NARX-RELATED"/>
    <property type="match status" value="1"/>
</dbReference>
<keyword evidence="8" id="KW-0808">Transferase</keyword>
<evidence type="ECO:0000259" key="18">
    <source>
        <dbReference type="PROSITE" id="PS50109"/>
    </source>
</evidence>
<evidence type="ECO:0000256" key="4">
    <source>
        <dbReference type="ARBA" id="ARBA00012438"/>
    </source>
</evidence>
<evidence type="ECO:0000256" key="11">
    <source>
        <dbReference type="ARBA" id="ARBA00023004"/>
    </source>
</evidence>
<feature type="transmembrane region" description="Helical" evidence="17">
    <location>
        <begin position="76"/>
        <end position="95"/>
    </location>
</feature>
<dbReference type="InterPro" id="IPR036890">
    <property type="entry name" value="HATPase_C_sf"/>
</dbReference>
<dbReference type="Proteomes" id="UP000669179">
    <property type="component" value="Unassembled WGS sequence"/>
</dbReference>
<dbReference type="InterPro" id="IPR011712">
    <property type="entry name" value="Sig_transdc_His_kin_sub3_dim/P"/>
</dbReference>
<dbReference type="InterPro" id="IPR004358">
    <property type="entry name" value="Sig_transdc_His_kin-like_C"/>
</dbReference>
<accession>A0A939PQR9</accession>
<reference evidence="19" key="1">
    <citation type="submission" date="2021-03" db="EMBL/GenBank/DDBJ databases">
        <authorList>
            <person name="Kanchanasin P."/>
            <person name="Saeng-In P."/>
            <person name="Phongsopitanun W."/>
            <person name="Yuki M."/>
            <person name="Kudo T."/>
            <person name="Ohkuma M."/>
            <person name="Tanasupawat S."/>
        </authorList>
    </citation>
    <scope>NUCLEOTIDE SEQUENCE</scope>
    <source>
        <strain evidence="19">GKU 128</strain>
    </source>
</reference>
<keyword evidence="6" id="KW-0004">4Fe-4S</keyword>
<evidence type="ECO:0000256" key="15">
    <source>
        <dbReference type="ARBA" id="ARBA00030800"/>
    </source>
</evidence>
<gene>
    <name evidence="19" type="ORF">J4573_38400</name>
</gene>
<protein>
    <recommendedName>
        <fullName evidence="5">Oxygen sensor histidine kinase NreB</fullName>
        <ecNumber evidence="4">2.7.13.3</ecNumber>
    </recommendedName>
    <alternativeName>
        <fullName evidence="15">Nitrogen regulation protein B</fullName>
    </alternativeName>
</protein>
<evidence type="ECO:0000256" key="14">
    <source>
        <dbReference type="ARBA" id="ARBA00024827"/>
    </source>
</evidence>
<evidence type="ECO:0000256" key="9">
    <source>
        <dbReference type="ARBA" id="ARBA00022723"/>
    </source>
</evidence>
<evidence type="ECO:0000256" key="1">
    <source>
        <dbReference type="ARBA" id="ARBA00000085"/>
    </source>
</evidence>
<dbReference type="EC" id="2.7.13.3" evidence="4"/>
<dbReference type="Pfam" id="PF02518">
    <property type="entry name" value="HATPase_c"/>
    <property type="match status" value="1"/>
</dbReference>
<name>A0A939PQR9_9ACTN</name>
<keyword evidence="16" id="KW-0175">Coiled coil</keyword>
<evidence type="ECO:0000256" key="2">
    <source>
        <dbReference type="ARBA" id="ARBA00001966"/>
    </source>
</evidence>
<dbReference type="Pfam" id="PF07730">
    <property type="entry name" value="HisKA_3"/>
    <property type="match status" value="1"/>
</dbReference>
<dbReference type="InterPro" id="IPR017205">
    <property type="entry name" value="Sig_transdc_His_kinase_ChrS"/>
</dbReference>
<dbReference type="GO" id="GO:0016020">
    <property type="term" value="C:membrane"/>
    <property type="evidence" value="ECO:0007669"/>
    <property type="project" value="InterPro"/>
</dbReference>
<organism evidence="19 20">
    <name type="scientific">Actinomadura barringtoniae</name>
    <dbReference type="NCBI Taxonomy" id="1427535"/>
    <lineage>
        <taxon>Bacteria</taxon>
        <taxon>Bacillati</taxon>
        <taxon>Actinomycetota</taxon>
        <taxon>Actinomycetes</taxon>
        <taxon>Streptosporangiales</taxon>
        <taxon>Thermomonosporaceae</taxon>
        <taxon>Actinomadura</taxon>
    </lineage>
</organism>
<dbReference type="PANTHER" id="PTHR24421:SF62">
    <property type="entry name" value="SENSORY TRANSDUCTION HISTIDINE KINASE"/>
    <property type="match status" value="1"/>
</dbReference>
<feature type="transmembrane region" description="Helical" evidence="17">
    <location>
        <begin position="45"/>
        <end position="64"/>
    </location>
</feature>
<feature type="domain" description="Histidine kinase" evidence="18">
    <location>
        <begin position="301"/>
        <end position="388"/>
    </location>
</feature>